<dbReference type="RefSeq" id="WP_078317783.1">
    <property type="nucleotide sequence ID" value="NZ_MUYV01000006.1"/>
</dbReference>
<dbReference type="GO" id="GO:0003677">
    <property type="term" value="F:DNA binding"/>
    <property type="evidence" value="ECO:0007669"/>
    <property type="project" value="InterPro"/>
</dbReference>
<organism evidence="3 4">
    <name type="scientific">Moraxella porci DSM 25326</name>
    <dbReference type="NCBI Taxonomy" id="573983"/>
    <lineage>
        <taxon>Bacteria</taxon>
        <taxon>Pseudomonadati</taxon>
        <taxon>Pseudomonadota</taxon>
        <taxon>Gammaproteobacteria</taxon>
        <taxon>Moraxellales</taxon>
        <taxon>Moraxellaceae</taxon>
        <taxon>Moraxella</taxon>
    </lineage>
</organism>
<accession>A0A1T0CRJ1</accession>
<comment type="caution">
    <text evidence="3">The sequence shown here is derived from an EMBL/GenBank/DDBJ whole genome shotgun (WGS) entry which is preliminary data.</text>
</comment>
<feature type="domain" description="Helicase/UvrB N-terminal" evidence="1">
    <location>
        <begin position="114"/>
        <end position="279"/>
    </location>
</feature>
<dbReference type="GO" id="GO:0015668">
    <property type="term" value="F:type III site-specific deoxyribonuclease activity"/>
    <property type="evidence" value="ECO:0007669"/>
    <property type="project" value="InterPro"/>
</dbReference>
<dbReference type="Pfam" id="PF04851">
    <property type="entry name" value="ResIII"/>
    <property type="match status" value="1"/>
</dbReference>
<keyword evidence="4" id="KW-1185">Reference proteome</keyword>
<dbReference type="Proteomes" id="UP000190683">
    <property type="component" value="Unassembled WGS sequence"/>
</dbReference>
<gene>
    <name evidence="3" type="ORF">B0681_05675</name>
</gene>
<dbReference type="STRING" id="573983.B0681_05675"/>
<keyword evidence="3" id="KW-0255">Endonuclease</keyword>
<name>A0A1T0CRJ1_9GAMM</name>
<dbReference type="EMBL" id="MUYV01000006">
    <property type="protein sequence ID" value="OOS24947.1"/>
    <property type="molecule type" value="Genomic_DNA"/>
</dbReference>
<evidence type="ECO:0000313" key="3">
    <source>
        <dbReference type="EMBL" id="OOS24947.1"/>
    </source>
</evidence>
<dbReference type="Gene3D" id="3.40.50.300">
    <property type="entry name" value="P-loop containing nucleotide triphosphate hydrolases"/>
    <property type="match status" value="2"/>
</dbReference>
<evidence type="ECO:0000313" key="4">
    <source>
        <dbReference type="Proteomes" id="UP000190683"/>
    </source>
</evidence>
<evidence type="ECO:0000259" key="2">
    <source>
        <dbReference type="Pfam" id="PF19778"/>
    </source>
</evidence>
<proteinExistence type="predicted"/>
<dbReference type="InterPro" id="IPR006935">
    <property type="entry name" value="Helicase/UvrB_N"/>
</dbReference>
<keyword evidence="3" id="KW-0540">Nuclease</keyword>
<evidence type="ECO:0000259" key="1">
    <source>
        <dbReference type="Pfam" id="PF04851"/>
    </source>
</evidence>
<protein>
    <submittedName>
        <fullName evidence="3">Restriction endonuclease subunit R</fullName>
    </submittedName>
</protein>
<dbReference type="InterPro" id="IPR027417">
    <property type="entry name" value="P-loop_NTPase"/>
</dbReference>
<keyword evidence="3" id="KW-0378">Hydrolase</keyword>
<dbReference type="InterPro" id="IPR045572">
    <property type="entry name" value="RE_endonuc_C"/>
</dbReference>
<feature type="domain" description="Type III restriction enzyme C-terminal endonuclease" evidence="2">
    <location>
        <begin position="932"/>
        <end position="1044"/>
    </location>
</feature>
<reference evidence="3 4" key="1">
    <citation type="submission" date="2017-02" db="EMBL/GenBank/DDBJ databases">
        <title>Draft genome sequence of Moraxella porci CCUG 54912T type strain.</title>
        <authorList>
            <person name="Salva-Serra F."/>
            <person name="Engstrom-Jakobsson H."/>
            <person name="Thorell K."/>
            <person name="Jaen-Luchoro D."/>
            <person name="Gonzales-Siles L."/>
            <person name="Karlsson R."/>
            <person name="Yazdan S."/>
            <person name="Boulund F."/>
            <person name="Johnning A."/>
            <person name="Engstrand L."/>
            <person name="Kristiansson E."/>
            <person name="Moore E."/>
        </authorList>
    </citation>
    <scope>NUCLEOTIDE SEQUENCE [LARGE SCALE GENOMIC DNA]</scope>
    <source>
        <strain evidence="3 4">CCUG 54912</strain>
    </source>
</reference>
<dbReference type="Pfam" id="PF19778">
    <property type="entry name" value="RE_endonuc"/>
    <property type="match status" value="1"/>
</dbReference>
<sequence length="1055" mass="120870">MKIHFKTLAYQLQAVQAVADCFVGQARHSGMRYTVDPGRKTVRAGGQFEMFSPGAQAYMASRPEEMGFGNHEIDSLDQVLSNIRQVQIRQGLEPSTQLITADNARNKNLTASPLNLNIEMETGTGKTYVYLRTIFELNKRYGWSKFIIVVPSIAIREGVYQSIRMMGDHFMSEFGKKAKSFIYSSKSLHDLESFSSDGGINIMVINVQAFNVNARGKDQRRRIYEELDEFGSRRPIDVISRNRPILVLDEPQKMAADKTLESLAKFKPLFILRYSATHRRDYNLVHRLDALDAYNQKLVKKIHVKGIQINGLTGSDQYLYLQDIKISKSAPEALIELEVKQSSGFRRAIRRVKKGDDLYTISNEAAQYKDRYIISEIDARTRTVAFANGKCIKVGEAVGDVNETALRTIQIRETIRAHLDKERQLYMQGIKVLSLFFIDEVAKYRQYNEAGQAVAGEYAQIFAEQYQAVVRDYLDLNLENDPYQAYLKSIEVDKTHQGYFSVDKRTNRLIDPRVEARSEEKLSNDSDAYDLILKDKERLLSLAEPVRFIFSHSALREGWDNPNVFTICTLKHSDNVISRRQEVGRGLRLAVNQSGERMDANYFGAVGEVHKLNQLTVITNESYTDFVKALQGEIRLSLSSRPTQATPEYFKAKQLILDDGKTVMISETMAKQIHKYLTKHDYIDDNDHLTEAYHMARQAGEVASLPEELQDYGEAVFVVIDGVMNAHALSDMIEDANQKVDNPIQKQNLARKEFQQLWQSINRKATYQIHINSTTLQKHVKEAILEILRTKNNRFVETLSYTIAEASQKDEVSYEVMQSGQMFNNTQTSREKGTGIHSYSQVKYDLIDEIAKQTDLTRKTVVAILKDNAVIFSQYRQNPEAFIREMVRVINQVRANLVIQNLNYDLLDCCFDSNEIFMDNQIIGQPNEVLDKHIWQYVTTDSAVERRFAKALDGASEVVVYAKLPDKFYIPTPFGNYNPDWAIVFEKRQVRNIYFIAETKGSVDENQLRTNEQNKIGSARKYFEVLNRSLGQEGQFAVKYDVVSDFEQLRDIVAM</sequence>
<dbReference type="SUPFAM" id="SSF52540">
    <property type="entry name" value="P-loop containing nucleoside triphosphate hydrolases"/>
    <property type="match status" value="2"/>
</dbReference>
<dbReference type="GO" id="GO:0005524">
    <property type="term" value="F:ATP binding"/>
    <property type="evidence" value="ECO:0007669"/>
    <property type="project" value="InterPro"/>
</dbReference>
<dbReference type="AlphaFoldDB" id="A0A1T0CRJ1"/>